<comment type="similarity">
    <text evidence="2">Belongs to the FKBP-type PPIase family.</text>
</comment>
<evidence type="ECO:0000259" key="8">
    <source>
        <dbReference type="PROSITE" id="PS50059"/>
    </source>
</evidence>
<accession>A0ABR9P1C8</accession>
<feature type="compositionally biased region" description="Acidic residues" evidence="7">
    <location>
        <begin position="358"/>
        <end position="380"/>
    </location>
</feature>
<evidence type="ECO:0000313" key="9">
    <source>
        <dbReference type="EMBL" id="MBE2997636.1"/>
    </source>
</evidence>
<evidence type="ECO:0000256" key="2">
    <source>
        <dbReference type="ARBA" id="ARBA00006577"/>
    </source>
</evidence>
<dbReference type="SUPFAM" id="SSF54534">
    <property type="entry name" value="FKBP-like"/>
    <property type="match status" value="1"/>
</dbReference>
<dbReference type="InterPro" id="IPR001179">
    <property type="entry name" value="PPIase_FKBP_dom"/>
</dbReference>
<feature type="domain" description="PPIase FKBP-type" evidence="8">
    <location>
        <begin position="241"/>
        <end position="335"/>
    </location>
</feature>
<keyword evidence="5 6" id="KW-0413">Isomerase</keyword>
<evidence type="ECO:0000256" key="7">
    <source>
        <dbReference type="SAM" id="MobiDB-lite"/>
    </source>
</evidence>
<feature type="region of interest" description="Disordered" evidence="7">
    <location>
        <begin position="335"/>
        <end position="380"/>
    </location>
</feature>
<keyword evidence="4 6" id="KW-0697">Rotamase</keyword>
<name>A0ABR9P1C8_9ACTN</name>
<dbReference type="EMBL" id="JADBGI010000002">
    <property type="protein sequence ID" value="MBE2997636.1"/>
    <property type="molecule type" value="Genomic_DNA"/>
</dbReference>
<dbReference type="PANTHER" id="PTHR43811:SF19">
    <property type="entry name" value="39 KDA FK506-BINDING NUCLEAR PROTEIN"/>
    <property type="match status" value="1"/>
</dbReference>
<protein>
    <recommendedName>
        <fullName evidence="3 6">peptidylprolyl isomerase</fullName>
        <ecNumber evidence="3 6">5.2.1.8</ecNumber>
    </recommendedName>
</protein>
<dbReference type="PROSITE" id="PS51257">
    <property type="entry name" value="PROKAR_LIPOPROTEIN"/>
    <property type="match status" value="1"/>
</dbReference>
<dbReference type="Pfam" id="PF00254">
    <property type="entry name" value="FKBP_C"/>
    <property type="match status" value="1"/>
</dbReference>
<organism evidence="9 10">
    <name type="scientific">Nocardiopsis coralli</name>
    <dbReference type="NCBI Taxonomy" id="2772213"/>
    <lineage>
        <taxon>Bacteria</taxon>
        <taxon>Bacillati</taxon>
        <taxon>Actinomycetota</taxon>
        <taxon>Actinomycetes</taxon>
        <taxon>Streptosporangiales</taxon>
        <taxon>Nocardiopsidaceae</taxon>
        <taxon>Nocardiopsis</taxon>
    </lineage>
</organism>
<sequence length="380" mass="40763">MHRRAVALAVPATAIALTVSSCGSIPEDWRTPAFLQMGEDETDERLPAVSGEIGEKPEVTFPDMEPPDEEVSGVVHEGEGEDGLVRNDDLVVANFAQYEWSAAGEGEELDPDQASYETGAPDLIRMEEMPDELASPMVNQPVGSRVVYVMPPLSEEERTQAESMGQEVPEGATVLVLDLMDRFGAGAVVPGEQTEDGGDDLPTVVQEGHSEPEIDVPETDPPEDLTVEPLIEGEGDEVEEGQQVIVQYTGVPWEPDEEGRNEVFDSTWSQGGTPFDVNIGGGAVIEGWDEGMVGEKVGSRLLMVVPPDLAYGDEDTGMGTPTGTLVFVVDILDAVENPPQPDPEDMPEQPEGMPEGMPEGEIDPEDLEGLMPEEGDPGQE</sequence>
<dbReference type="EC" id="5.2.1.8" evidence="3 6"/>
<comment type="caution">
    <text evidence="9">The sequence shown here is derived from an EMBL/GenBank/DDBJ whole genome shotgun (WGS) entry which is preliminary data.</text>
</comment>
<evidence type="ECO:0000256" key="6">
    <source>
        <dbReference type="PROSITE-ProRule" id="PRU00277"/>
    </source>
</evidence>
<dbReference type="PANTHER" id="PTHR43811">
    <property type="entry name" value="FKBP-TYPE PEPTIDYL-PROLYL CIS-TRANS ISOMERASE FKPA"/>
    <property type="match status" value="1"/>
</dbReference>
<keyword evidence="10" id="KW-1185">Reference proteome</keyword>
<gene>
    <name evidence="9" type="ORF">IDM40_02790</name>
</gene>
<comment type="catalytic activity">
    <reaction evidence="1 6">
        <text>[protein]-peptidylproline (omega=180) = [protein]-peptidylproline (omega=0)</text>
        <dbReference type="Rhea" id="RHEA:16237"/>
        <dbReference type="Rhea" id="RHEA-COMP:10747"/>
        <dbReference type="Rhea" id="RHEA-COMP:10748"/>
        <dbReference type="ChEBI" id="CHEBI:83833"/>
        <dbReference type="ChEBI" id="CHEBI:83834"/>
        <dbReference type="EC" id="5.2.1.8"/>
    </reaction>
</comment>
<dbReference type="InterPro" id="IPR046357">
    <property type="entry name" value="PPIase_dom_sf"/>
</dbReference>
<dbReference type="Gene3D" id="3.10.50.40">
    <property type="match status" value="1"/>
</dbReference>
<proteinExistence type="inferred from homology"/>
<evidence type="ECO:0000256" key="1">
    <source>
        <dbReference type="ARBA" id="ARBA00000971"/>
    </source>
</evidence>
<evidence type="ECO:0000256" key="4">
    <source>
        <dbReference type="ARBA" id="ARBA00023110"/>
    </source>
</evidence>
<dbReference type="RefSeq" id="WP_193120293.1">
    <property type="nucleotide sequence ID" value="NZ_JADBGI010000002.1"/>
</dbReference>
<dbReference type="Proteomes" id="UP000806528">
    <property type="component" value="Unassembled WGS sequence"/>
</dbReference>
<reference evidence="9 10" key="1">
    <citation type="submission" date="2020-09" db="EMBL/GenBank/DDBJ databases">
        <title>Diversity and distribution of actinomycetes associated with coral in the coast of Hainan.</title>
        <authorList>
            <person name="Li F."/>
        </authorList>
    </citation>
    <scope>NUCLEOTIDE SEQUENCE [LARGE SCALE GENOMIC DNA]</scope>
    <source>
        <strain evidence="9 10">HNM0947</strain>
    </source>
</reference>
<dbReference type="GO" id="GO:0016853">
    <property type="term" value="F:isomerase activity"/>
    <property type="evidence" value="ECO:0007669"/>
    <property type="project" value="UniProtKB-KW"/>
</dbReference>
<evidence type="ECO:0000256" key="3">
    <source>
        <dbReference type="ARBA" id="ARBA00013194"/>
    </source>
</evidence>
<dbReference type="PROSITE" id="PS50059">
    <property type="entry name" value="FKBP_PPIASE"/>
    <property type="match status" value="1"/>
</dbReference>
<evidence type="ECO:0000313" key="10">
    <source>
        <dbReference type="Proteomes" id="UP000806528"/>
    </source>
</evidence>
<evidence type="ECO:0000256" key="5">
    <source>
        <dbReference type="ARBA" id="ARBA00023235"/>
    </source>
</evidence>